<dbReference type="STRING" id="8022.A0A060XV20"/>
<dbReference type="GO" id="GO:0005975">
    <property type="term" value="P:carbohydrate metabolic process"/>
    <property type="evidence" value="ECO:0007669"/>
    <property type="project" value="InterPro"/>
</dbReference>
<evidence type="ECO:0000313" key="2">
    <source>
        <dbReference type="Proteomes" id="UP000193380"/>
    </source>
</evidence>
<evidence type="ECO:0000313" key="1">
    <source>
        <dbReference type="EMBL" id="CDQ83361.1"/>
    </source>
</evidence>
<dbReference type="PANTHER" id="PTHR45955">
    <property type="entry name" value="PHOSPHOACETYLGLUCOSAMINE MUTASE"/>
    <property type="match status" value="1"/>
</dbReference>
<dbReference type="GO" id="GO:0004610">
    <property type="term" value="F:phosphoacetylglucosamine mutase activity"/>
    <property type="evidence" value="ECO:0007669"/>
    <property type="project" value="TreeGrafter"/>
</dbReference>
<reference evidence="1" key="1">
    <citation type="journal article" date="2014" name="Nat. Commun.">
        <title>The rainbow trout genome provides novel insights into evolution after whole-genome duplication in vertebrates.</title>
        <authorList>
            <person name="Berthelot C."/>
            <person name="Brunet F."/>
            <person name="Chalopin D."/>
            <person name="Juanchich A."/>
            <person name="Bernard M."/>
            <person name="Noel B."/>
            <person name="Bento P."/>
            <person name="Da Silva C."/>
            <person name="Labadie K."/>
            <person name="Alberti A."/>
            <person name="Aury J.M."/>
            <person name="Louis A."/>
            <person name="Dehais P."/>
            <person name="Bardou P."/>
            <person name="Montfort J."/>
            <person name="Klopp C."/>
            <person name="Cabau C."/>
            <person name="Gaspin C."/>
            <person name="Thorgaard G.H."/>
            <person name="Boussaha M."/>
            <person name="Quillet E."/>
            <person name="Guyomard R."/>
            <person name="Galiana D."/>
            <person name="Bobe J."/>
            <person name="Volff J.N."/>
            <person name="Genet C."/>
            <person name="Wincker P."/>
            <person name="Jaillon O."/>
            <person name="Roest Crollius H."/>
            <person name="Guiguen Y."/>
        </authorList>
    </citation>
    <scope>NUCLEOTIDE SEQUENCE [LARGE SCALE GENOMIC DNA]</scope>
</reference>
<dbReference type="AlphaFoldDB" id="A0A060XV20"/>
<dbReference type="GO" id="GO:0030097">
    <property type="term" value="P:hemopoiesis"/>
    <property type="evidence" value="ECO:0007669"/>
    <property type="project" value="TreeGrafter"/>
</dbReference>
<sequence length="138" mass="15355">MGEMVTPAWEGYATQLANAEQEGLLTAMKDVIEREAISMAQEASVFVSKDTRPSSESLSHAVLDGVHALESHSKGVEMSAGERCCSYDGDADRIVYYYCDSAGRFHLLDGRQDCHPHQHIPQRTAYTGIHPRTRYTHL</sequence>
<accession>A0A060XV20</accession>
<dbReference type="EMBL" id="FR906164">
    <property type="protein sequence ID" value="CDQ83361.1"/>
    <property type="molecule type" value="Genomic_DNA"/>
</dbReference>
<dbReference type="Proteomes" id="UP000193380">
    <property type="component" value="Unassembled WGS sequence"/>
</dbReference>
<name>A0A060XV20_ONCMY</name>
<dbReference type="SUPFAM" id="SSF53738">
    <property type="entry name" value="Phosphoglucomutase, first 3 domains"/>
    <property type="match status" value="1"/>
</dbReference>
<dbReference type="Gene3D" id="3.40.120.10">
    <property type="entry name" value="Alpha-D-Glucose-1,6-Bisphosphate, subunit A, domain 3"/>
    <property type="match status" value="1"/>
</dbReference>
<proteinExistence type="predicted"/>
<dbReference type="PaxDb" id="8022-A0A060XV20"/>
<protein>
    <submittedName>
        <fullName evidence="1">Uncharacterized protein</fullName>
    </submittedName>
</protein>
<dbReference type="InterPro" id="IPR016055">
    <property type="entry name" value="A-D-PHexomutase_a/b/a-I/II/III"/>
</dbReference>
<organism evidence="1 2">
    <name type="scientific">Oncorhynchus mykiss</name>
    <name type="common">Rainbow trout</name>
    <name type="synonym">Salmo gairdneri</name>
    <dbReference type="NCBI Taxonomy" id="8022"/>
    <lineage>
        <taxon>Eukaryota</taxon>
        <taxon>Metazoa</taxon>
        <taxon>Chordata</taxon>
        <taxon>Craniata</taxon>
        <taxon>Vertebrata</taxon>
        <taxon>Euteleostomi</taxon>
        <taxon>Actinopterygii</taxon>
        <taxon>Neopterygii</taxon>
        <taxon>Teleostei</taxon>
        <taxon>Protacanthopterygii</taxon>
        <taxon>Salmoniformes</taxon>
        <taxon>Salmonidae</taxon>
        <taxon>Salmoninae</taxon>
        <taxon>Oncorhynchus</taxon>
    </lineage>
</organism>
<gene>
    <name evidence="1" type="ORF">GSONMT00015672001</name>
</gene>
<reference evidence="1" key="2">
    <citation type="submission" date="2014-03" db="EMBL/GenBank/DDBJ databases">
        <authorList>
            <person name="Genoscope - CEA"/>
        </authorList>
    </citation>
    <scope>NUCLEOTIDE SEQUENCE</scope>
</reference>
<dbReference type="PANTHER" id="PTHR45955:SF1">
    <property type="entry name" value="PHOSPHOACETYLGLUCOSAMINE MUTASE"/>
    <property type="match status" value="1"/>
</dbReference>
<dbReference type="GO" id="GO:0006048">
    <property type="term" value="P:UDP-N-acetylglucosamine biosynthetic process"/>
    <property type="evidence" value="ECO:0007669"/>
    <property type="project" value="TreeGrafter"/>
</dbReference>